<dbReference type="EMBL" id="OX459119">
    <property type="protein sequence ID" value="CAI9094343.1"/>
    <property type="molecule type" value="Genomic_DNA"/>
</dbReference>
<sequence>MAIMRLSVLFLLGVVVAVGSSWATAAAPKTAEEISKDTQYNDICVTLLKQVVKDPKDF</sequence>
<protein>
    <submittedName>
        <fullName evidence="2">OLC1v1030068C1</fullName>
    </submittedName>
</protein>
<dbReference type="AlphaFoldDB" id="A0AAV1CH26"/>
<organism evidence="2 3">
    <name type="scientific">Oldenlandia corymbosa var. corymbosa</name>
    <dbReference type="NCBI Taxonomy" id="529605"/>
    <lineage>
        <taxon>Eukaryota</taxon>
        <taxon>Viridiplantae</taxon>
        <taxon>Streptophyta</taxon>
        <taxon>Embryophyta</taxon>
        <taxon>Tracheophyta</taxon>
        <taxon>Spermatophyta</taxon>
        <taxon>Magnoliopsida</taxon>
        <taxon>eudicotyledons</taxon>
        <taxon>Gunneridae</taxon>
        <taxon>Pentapetalae</taxon>
        <taxon>asterids</taxon>
        <taxon>lamiids</taxon>
        <taxon>Gentianales</taxon>
        <taxon>Rubiaceae</taxon>
        <taxon>Rubioideae</taxon>
        <taxon>Spermacoceae</taxon>
        <taxon>Hedyotis-Oldenlandia complex</taxon>
        <taxon>Oldenlandia</taxon>
    </lineage>
</organism>
<evidence type="ECO:0000313" key="2">
    <source>
        <dbReference type="EMBL" id="CAI9094343.1"/>
    </source>
</evidence>
<keyword evidence="3" id="KW-1185">Reference proteome</keyword>
<accession>A0AAV1CH26</accession>
<dbReference type="Proteomes" id="UP001161247">
    <property type="component" value="Chromosome 2"/>
</dbReference>
<evidence type="ECO:0000313" key="3">
    <source>
        <dbReference type="Proteomes" id="UP001161247"/>
    </source>
</evidence>
<feature type="chain" id="PRO_5043393145" evidence="1">
    <location>
        <begin position="20"/>
        <end position="58"/>
    </location>
</feature>
<proteinExistence type="predicted"/>
<keyword evidence="1" id="KW-0732">Signal</keyword>
<evidence type="ECO:0000256" key="1">
    <source>
        <dbReference type="SAM" id="SignalP"/>
    </source>
</evidence>
<feature type="signal peptide" evidence="1">
    <location>
        <begin position="1"/>
        <end position="19"/>
    </location>
</feature>
<name>A0AAV1CH26_OLDCO</name>
<reference evidence="2" key="1">
    <citation type="submission" date="2023-03" db="EMBL/GenBank/DDBJ databases">
        <authorList>
            <person name="Julca I."/>
        </authorList>
    </citation>
    <scope>NUCLEOTIDE SEQUENCE</scope>
</reference>
<gene>
    <name evidence="2" type="ORF">OLC1_LOCUS5530</name>
</gene>